<dbReference type="Proteomes" id="UP001156881">
    <property type="component" value="Unassembled WGS sequence"/>
</dbReference>
<proteinExistence type="predicted"/>
<reference evidence="4" key="2">
    <citation type="journal article" date="2019" name="Int. J. Syst. Evol. Microbiol.">
        <title>The Global Catalogue of Microorganisms (GCM) 10K type strain sequencing project: providing services to taxonomists for standard genome sequencing and annotation.</title>
        <authorList>
            <consortium name="The Broad Institute Genomics Platform"/>
            <consortium name="The Broad Institute Genome Sequencing Center for Infectious Disease"/>
            <person name="Wu L."/>
            <person name="Ma J."/>
        </authorList>
    </citation>
    <scope>NUCLEOTIDE SEQUENCE [LARGE SCALE GENOMIC DNA]</scope>
    <source>
        <strain evidence="4">NBRC 107710</strain>
    </source>
</reference>
<keyword evidence="2" id="KW-0966">Cell projection</keyword>
<dbReference type="Proteomes" id="UP000517759">
    <property type="component" value="Unassembled WGS sequence"/>
</dbReference>
<dbReference type="EMBL" id="JACIDN010000002">
    <property type="protein sequence ID" value="MBB3901442.1"/>
    <property type="molecule type" value="Genomic_DNA"/>
</dbReference>
<dbReference type="EMBL" id="BSPG01000003">
    <property type="protein sequence ID" value="GLS43014.1"/>
    <property type="molecule type" value="Genomic_DNA"/>
</dbReference>
<comment type="caution">
    <text evidence="2">The sequence shown here is derived from an EMBL/GenBank/DDBJ whole genome shotgun (WGS) entry which is preliminary data.</text>
</comment>
<evidence type="ECO:0000313" key="2">
    <source>
        <dbReference type="EMBL" id="MBB3901442.1"/>
    </source>
</evidence>
<reference evidence="2 3" key="3">
    <citation type="submission" date="2020-08" db="EMBL/GenBank/DDBJ databases">
        <title>Genomic Encyclopedia of Type Strains, Phase IV (KMG-IV): sequencing the most valuable type-strain genomes for metagenomic binning, comparative biology and taxonomic classification.</title>
        <authorList>
            <person name="Goeker M."/>
        </authorList>
    </citation>
    <scope>NUCLEOTIDE SEQUENCE [LARGE SCALE GENOMIC DNA]</scope>
    <source>
        <strain evidence="2 3">DSM 24105</strain>
    </source>
</reference>
<evidence type="ECO:0000313" key="4">
    <source>
        <dbReference type="Proteomes" id="UP001156881"/>
    </source>
</evidence>
<keyword evidence="4" id="KW-1185">Reference proteome</keyword>
<dbReference type="RefSeq" id="WP_183502416.1">
    <property type="nucleotide sequence ID" value="NZ_BSPG01000003.1"/>
</dbReference>
<evidence type="ECO:0000313" key="3">
    <source>
        <dbReference type="Proteomes" id="UP000517759"/>
    </source>
</evidence>
<evidence type="ECO:0000313" key="1">
    <source>
        <dbReference type="EMBL" id="GLS43014.1"/>
    </source>
</evidence>
<keyword evidence="2" id="KW-0282">Flagellum</keyword>
<dbReference type="AlphaFoldDB" id="A0A7W6AKH8"/>
<protein>
    <submittedName>
        <fullName evidence="1">Flagellar protein</fullName>
    </submittedName>
    <submittedName>
        <fullName evidence="2">Flagellin-like hook-associated protein FlgL</fullName>
    </submittedName>
</protein>
<organism evidence="2 3">
    <name type="scientific">Methylobacterium brachythecii</name>
    <dbReference type="NCBI Taxonomy" id="1176177"/>
    <lineage>
        <taxon>Bacteria</taxon>
        <taxon>Pseudomonadati</taxon>
        <taxon>Pseudomonadota</taxon>
        <taxon>Alphaproteobacteria</taxon>
        <taxon>Hyphomicrobiales</taxon>
        <taxon>Methylobacteriaceae</taxon>
        <taxon>Methylobacterium</taxon>
    </lineage>
</organism>
<dbReference type="SUPFAM" id="SSF64518">
    <property type="entry name" value="Phase 1 flagellin"/>
    <property type="match status" value="2"/>
</dbReference>
<sequence length="598" mass="59798">MTTINSFAAGSYAADRTAASLLTLKSRLDGLTNQLSTGRVADTYGGLGSARTASLSAHATISALDGYVASINGGSTQVNLAATSLTQVKKLADTLGTSLTTNLQSSTSTGITTSVALAKSGLDGAIDALNQSAAGKYIFGGRTTDKPPVVSSDLMLNGDSLSGLAGLKDLIAEQRKADLGPGNNGRLTQTQSGTTVSLTEDANAEARANFGFSLLSATSSNTSGIAANLTPGTAAAVDLSFASQPSDGDRVRVAVLQPDGSQKILDLTARSSVAAGSTDSFAIGATPADTAANLKTLLGGASIASVQSASPPGVSAAFSGGSPASLQLSAGTPAAGDTITLTVGLRDGTTQSITLTAAATADPTSTSSFTIGATPAQTAANVSAALSNALQQTGKTALSASSAVRAADNFFDGSSSAGLAPRRVSADGNGYAETASKSTVIWYTGDDAATDPRATTSVQIGADRTVAIGARANEQPLRDTLAGFAVLAADSFTDATGTQDAARYQATASRVQGLVEPGDTKTSVADMVGEFGIASSTMADAKTQAQSTKNTLLDSIQGVEQVSTEEVAAKLMTLQTQLQASYQVTSMLSKLSLVNYLS</sequence>
<keyword evidence="2" id="KW-0969">Cilium</keyword>
<accession>A0A7W6AKH8</accession>
<reference evidence="1" key="4">
    <citation type="submission" date="2023-01" db="EMBL/GenBank/DDBJ databases">
        <title>Draft genome sequence of Methylobacterium brachythecii strain NBRC 107710.</title>
        <authorList>
            <person name="Sun Q."/>
            <person name="Mori K."/>
        </authorList>
    </citation>
    <scope>NUCLEOTIDE SEQUENCE</scope>
    <source>
        <strain evidence="1">NBRC 107710</strain>
    </source>
</reference>
<gene>
    <name evidence="1" type="ORF">GCM10007884_09990</name>
    <name evidence="2" type="ORF">GGR33_000928</name>
</gene>
<name>A0A7W6AKH8_9HYPH</name>
<reference evidence="1" key="1">
    <citation type="journal article" date="2014" name="Int. J. Syst. Evol. Microbiol.">
        <title>Complete genome of a new Firmicutes species belonging to the dominant human colonic microbiota ('Ruminococcus bicirculans') reveals two chromosomes and a selective capacity to utilize plant glucans.</title>
        <authorList>
            <consortium name="NISC Comparative Sequencing Program"/>
            <person name="Wegmann U."/>
            <person name="Louis P."/>
            <person name="Goesmann A."/>
            <person name="Henrissat B."/>
            <person name="Duncan S.H."/>
            <person name="Flint H.J."/>
        </authorList>
    </citation>
    <scope>NUCLEOTIDE SEQUENCE</scope>
    <source>
        <strain evidence="1">NBRC 107710</strain>
    </source>
</reference>